<dbReference type="SUPFAM" id="SSF52540">
    <property type="entry name" value="P-loop containing nucleoside triphosphate hydrolases"/>
    <property type="match status" value="1"/>
</dbReference>
<reference evidence="1 2" key="1">
    <citation type="submission" date="2018-09" db="EMBL/GenBank/DDBJ databases">
        <authorList>
            <person name="Tagini F."/>
        </authorList>
    </citation>
    <scope>NUCLEOTIDE SEQUENCE [LARGE SCALE GENOMIC DNA]</scope>
    <source>
        <strain evidence="1 2">MK13</strain>
    </source>
</reference>
<name>A0A498PLC7_9MYCO</name>
<dbReference type="EMBL" id="UPHQ01000006">
    <property type="protein sequence ID" value="VBA32939.1"/>
    <property type="molecule type" value="Genomic_DNA"/>
</dbReference>
<protein>
    <recommendedName>
        <fullName evidence="3">Isoniazid-induced protein IniC</fullName>
    </recommendedName>
</protein>
<dbReference type="RefSeq" id="WP_075542131.1">
    <property type="nucleotide sequence ID" value="NZ_UPHQ01000006.1"/>
</dbReference>
<evidence type="ECO:0008006" key="3">
    <source>
        <dbReference type="Google" id="ProtNLM"/>
    </source>
</evidence>
<dbReference type="OrthoDB" id="4641839at2"/>
<proteinExistence type="predicted"/>
<evidence type="ECO:0000313" key="1">
    <source>
        <dbReference type="EMBL" id="VBA32939.1"/>
    </source>
</evidence>
<dbReference type="Proteomes" id="UP000267289">
    <property type="component" value="Unassembled WGS sequence"/>
</dbReference>
<keyword evidence="2" id="KW-1185">Reference proteome</keyword>
<gene>
    <name evidence="1" type="ORF">LAUMK13_00203</name>
</gene>
<evidence type="ECO:0000313" key="2">
    <source>
        <dbReference type="Proteomes" id="UP000267289"/>
    </source>
</evidence>
<organism evidence="1 2">
    <name type="scientific">Mycobacterium innocens</name>
    <dbReference type="NCBI Taxonomy" id="2341083"/>
    <lineage>
        <taxon>Bacteria</taxon>
        <taxon>Bacillati</taxon>
        <taxon>Actinomycetota</taxon>
        <taxon>Actinomycetes</taxon>
        <taxon>Mycobacteriales</taxon>
        <taxon>Mycobacteriaceae</taxon>
        <taxon>Mycobacterium</taxon>
    </lineage>
</organism>
<dbReference type="AlphaFoldDB" id="A0A498PLC7"/>
<dbReference type="InterPro" id="IPR027417">
    <property type="entry name" value="P-loop_NTPase"/>
</dbReference>
<accession>A0A498PLC7</accession>
<sequence>MTGQGYRLFRDELTRLAGRTGDQRVQPIAARVAQPLRVAVRGRPGAGRRTVARALTGAGLAVASSAFPAGVADVQVYVLAEALKPEDRDAIAAVRDARRPLVVVLNKADLSGFGGAGPMAAAQTRCAHFSALVGLPVVPMIGLLAAAAFDDLDEACWLALRVLAAHPDVGTCLDGSFDGFLAAALTVPIPMRLRLLEALDLFGVALGVAAVRRGAAPAGVRALLRRASGVDAVVAQVMAAGGPPRYRRILEAVTALEAMAVTDERIARCLAGDDMVLARMSASLDAVSALHLESEDIASEDMAALLRRAVRWQRHRSSRDCRAGRVDAACGADIVRGSLRLWSRAGGSVQSGEYG</sequence>